<reference evidence="1 2" key="1">
    <citation type="journal article" date="2022" name="Hortic Res">
        <title>A haplotype resolved chromosomal level avocado genome allows analysis of novel avocado genes.</title>
        <authorList>
            <person name="Nath O."/>
            <person name="Fletcher S.J."/>
            <person name="Hayward A."/>
            <person name="Shaw L.M."/>
            <person name="Masouleh A.K."/>
            <person name="Furtado A."/>
            <person name="Henry R.J."/>
            <person name="Mitter N."/>
        </authorList>
    </citation>
    <scope>NUCLEOTIDE SEQUENCE [LARGE SCALE GENOMIC DNA]</scope>
    <source>
        <strain evidence="2">cv. Hass</strain>
    </source>
</reference>
<organism evidence="1 2">
    <name type="scientific">Persea americana</name>
    <name type="common">Avocado</name>
    <dbReference type="NCBI Taxonomy" id="3435"/>
    <lineage>
        <taxon>Eukaryota</taxon>
        <taxon>Viridiplantae</taxon>
        <taxon>Streptophyta</taxon>
        <taxon>Embryophyta</taxon>
        <taxon>Tracheophyta</taxon>
        <taxon>Spermatophyta</taxon>
        <taxon>Magnoliopsida</taxon>
        <taxon>Magnoliidae</taxon>
        <taxon>Laurales</taxon>
        <taxon>Lauraceae</taxon>
        <taxon>Persea</taxon>
    </lineage>
</organism>
<proteinExistence type="predicted"/>
<evidence type="ECO:0000313" key="2">
    <source>
        <dbReference type="Proteomes" id="UP001234297"/>
    </source>
</evidence>
<keyword evidence="2" id="KW-1185">Reference proteome</keyword>
<protein>
    <submittedName>
        <fullName evidence="1">Uncharacterized protein</fullName>
    </submittedName>
</protein>
<name>A0ACC2K8E5_PERAE</name>
<accession>A0ACC2K8E5</accession>
<evidence type="ECO:0000313" key="1">
    <source>
        <dbReference type="EMBL" id="KAJ8617389.1"/>
    </source>
</evidence>
<dbReference type="Proteomes" id="UP001234297">
    <property type="component" value="Chromosome 4"/>
</dbReference>
<sequence>MSTSLKNFGAGFGCRTYSRGKEEEGRNTRQQPGFLLQKETIPSLFASQADLAGFLRLLPEKEDPPVSSSLPLFLPKEEEDAGMIPVSVEPCPMNKGEWKF</sequence>
<comment type="caution">
    <text evidence="1">The sequence shown here is derived from an EMBL/GenBank/DDBJ whole genome shotgun (WGS) entry which is preliminary data.</text>
</comment>
<gene>
    <name evidence="1" type="ORF">MRB53_013575</name>
</gene>
<dbReference type="EMBL" id="CM056812">
    <property type="protein sequence ID" value="KAJ8617389.1"/>
    <property type="molecule type" value="Genomic_DNA"/>
</dbReference>